<accession>A0A6H1ZYT2</accession>
<organism evidence="1">
    <name type="scientific">viral metagenome</name>
    <dbReference type="NCBI Taxonomy" id="1070528"/>
    <lineage>
        <taxon>unclassified sequences</taxon>
        <taxon>metagenomes</taxon>
        <taxon>organismal metagenomes</taxon>
    </lineage>
</organism>
<name>A0A6H1ZYT2_9ZZZZ</name>
<sequence length="212" mass="24777">MIIVKPFIATIEDQYTTSLQFENGVIKPFYMRGSISVPEGKKEGFAMMAGMDLREGQIIIFDQFRWWTVSHWRNPDKTVREREDGSGYYLGLMKFITDNLALYKCASYFYGGQHYDQQKRYLNEAYRHPEASRRMELIEVPYVAETGPDLLIEKLKTNRFKAETGSWLHESVARFVAMRTTETDYDNATLCLMTLLTGFDYQPHVKIRGGYR</sequence>
<dbReference type="EMBL" id="MT144343">
    <property type="protein sequence ID" value="QJA52477.1"/>
    <property type="molecule type" value="Genomic_DNA"/>
</dbReference>
<gene>
    <name evidence="1" type="ORF">TM448A02750_0004</name>
</gene>
<protein>
    <submittedName>
        <fullName evidence="1">Uncharacterized protein</fullName>
    </submittedName>
</protein>
<proteinExistence type="predicted"/>
<evidence type="ECO:0000313" key="1">
    <source>
        <dbReference type="EMBL" id="QJA52477.1"/>
    </source>
</evidence>
<reference evidence="1" key="1">
    <citation type="submission" date="2020-03" db="EMBL/GenBank/DDBJ databases">
        <title>The deep terrestrial virosphere.</title>
        <authorList>
            <person name="Holmfeldt K."/>
            <person name="Nilsson E."/>
            <person name="Simone D."/>
            <person name="Lopez-Fernandez M."/>
            <person name="Wu X."/>
            <person name="de Brujin I."/>
            <person name="Lundin D."/>
            <person name="Andersson A."/>
            <person name="Bertilsson S."/>
            <person name="Dopson M."/>
        </authorList>
    </citation>
    <scope>NUCLEOTIDE SEQUENCE</scope>
    <source>
        <strain evidence="1">TM448A02750</strain>
    </source>
</reference>
<dbReference type="AlphaFoldDB" id="A0A6H1ZYT2"/>